<dbReference type="Proteomes" id="UP000018144">
    <property type="component" value="Unassembled WGS sequence"/>
</dbReference>
<organism evidence="1 2">
    <name type="scientific">Pyronema omphalodes (strain CBS 100304)</name>
    <name type="common">Pyronema confluens</name>
    <dbReference type="NCBI Taxonomy" id="1076935"/>
    <lineage>
        <taxon>Eukaryota</taxon>
        <taxon>Fungi</taxon>
        <taxon>Dikarya</taxon>
        <taxon>Ascomycota</taxon>
        <taxon>Pezizomycotina</taxon>
        <taxon>Pezizomycetes</taxon>
        <taxon>Pezizales</taxon>
        <taxon>Pyronemataceae</taxon>
        <taxon>Pyronema</taxon>
    </lineage>
</organism>
<gene>
    <name evidence="1" type="ORF">PCON_02247</name>
</gene>
<accession>U4LQZ0</accession>
<dbReference type="EMBL" id="HF936260">
    <property type="protein sequence ID" value="CCX33984.1"/>
    <property type="molecule type" value="Genomic_DNA"/>
</dbReference>
<protein>
    <submittedName>
        <fullName evidence="1">Uncharacterized protein</fullName>
    </submittedName>
</protein>
<dbReference type="AlphaFoldDB" id="U4LQZ0"/>
<evidence type="ECO:0000313" key="1">
    <source>
        <dbReference type="EMBL" id="CCX33984.1"/>
    </source>
</evidence>
<name>U4LQZ0_PYROM</name>
<reference evidence="1 2" key="1">
    <citation type="journal article" date="2013" name="PLoS Genet.">
        <title>The genome and development-dependent transcriptomes of Pyronema confluens: a window into fungal evolution.</title>
        <authorList>
            <person name="Traeger S."/>
            <person name="Altegoer F."/>
            <person name="Freitag M."/>
            <person name="Gabaldon T."/>
            <person name="Kempken F."/>
            <person name="Kumar A."/>
            <person name="Marcet-Houben M."/>
            <person name="Poggeler S."/>
            <person name="Stajich J.E."/>
            <person name="Nowrousian M."/>
        </authorList>
    </citation>
    <scope>NUCLEOTIDE SEQUENCE [LARGE SCALE GENOMIC DNA]</scope>
    <source>
        <strain evidence="2">CBS 100304</strain>
        <tissue evidence="1">Vegetative mycelium</tissue>
    </source>
</reference>
<keyword evidence="2" id="KW-1185">Reference proteome</keyword>
<sequence length="58" mass="6717">MEPQLKSSDAMKRLTEALQERLLAAVLVCGTDLNAQHLQYGAQCIRRCFLTFSMRFRR</sequence>
<evidence type="ECO:0000313" key="2">
    <source>
        <dbReference type="Proteomes" id="UP000018144"/>
    </source>
</evidence>
<proteinExistence type="predicted"/>